<keyword evidence="1" id="KW-0812">Transmembrane</keyword>
<keyword evidence="3" id="KW-1185">Reference proteome</keyword>
<organism evidence="2 3">
    <name type="scientific">Bondarzewia mesenterica</name>
    <dbReference type="NCBI Taxonomy" id="1095465"/>
    <lineage>
        <taxon>Eukaryota</taxon>
        <taxon>Fungi</taxon>
        <taxon>Dikarya</taxon>
        <taxon>Basidiomycota</taxon>
        <taxon>Agaricomycotina</taxon>
        <taxon>Agaricomycetes</taxon>
        <taxon>Russulales</taxon>
        <taxon>Bondarzewiaceae</taxon>
        <taxon>Bondarzewia</taxon>
    </lineage>
</organism>
<gene>
    <name evidence="2" type="ORF">EW146_g1146</name>
</gene>
<dbReference type="Pfam" id="PF08636">
    <property type="entry name" value="Pkr1"/>
    <property type="match status" value="1"/>
</dbReference>
<evidence type="ECO:0000313" key="2">
    <source>
        <dbReference type="EMBL" id="THH20130.1"/>
    </source>
</evidence>
<keyword evidence="1" id="KW-0472">Membrane</keyword>
<dbReference type="EMBL" id="SGPL01000028">
    <property type="protein sequence ID" value="THH20130.1"/>
    <property type="molecule type" value="Genomic_DNA"/>
</dbReference>
<evidence type="ECO:0008006" key="4">
    <source>
        <dbReference type="Google" id="ProtNLM"/>
    </source>
</evidence>
<protein>
    <recommendedName>
        <fullName evidence="4">V-type ATPase assembly factor PKR1</fullName>
    </recommendedName>
</protein>
<dbReference type="AlphaFoldDB" id="A0A4S4MAZ4"/>
<dbReference type="GO" id="GO:0005789">
    <property type="term" value="C:endoplasmic reticulum membrane"/>
    <property type="evidence" value="ECO:0007669"/>
    <property type="project" value="TreeGrafter"/>
</dbReference>
<feature type="transmembrane region" description="Helical" evidence="1">
    <location>
        <begin position="27"/>
        <end position="48"/>
    </location>
</feature>
<evidence type="ECO:0000313" key="3">
    <source>
        <dbReference type="Proteomes" id="UP000310158"/>
    </source>
</evidence>
<dbReference type="GO" id="GO:0070072">
    <property type="term" value="P:vacuolar proton-transporting V-type ATPase complex assembly"/>
    <property type="evidence" value="ECO:0007669"/>
    <property type="project" value="InterPro"/>
</dbReference>
<dbReference type="PANTHER" id="PTHR28251">
    <property type="entry name" value="V-TYPE ATPASE ASSEMBLY FACTOR PKR1"/>
    <property type="match status" value="1"/>
</dbReference>
<accession>A0A4S4MAZ4</accession>
<comment type="caution">
    <text evidence="2">The sequence shown here is derived from an EMBL/GenBank/DDBJ whole genome shotgun (WGS) entry which is preliminary data.</text>
</comment>
<dbReference type="Proteomes" id="UP000310158">
    <property type="component" value="Unassembled WGS sequence"/>
</dbReference>
<proteinExistence type="predicted"/>
<dbReference type="PANTHER" id="PTHR28251:SF1">
    <property type="entry name" value="V-TYPE ATPASE ASSEMBLY FACTOR PKR1"/>
    <property type="match status" value="1"/>
</dbReference>
<sequence>MSSSTDPQDDSFMSNILTPGSSLDPTFLLILDAAFAFLFFVLFSLAVVTSGNIHLLALICIELLLWASVKWFVNELQNIPIPPKEMEPMEESKKTS</sequence>
<evidence type="ECO:0000256" key="1">
    <source>
        <dbReference type="SAM" id="Phobius"/>
    </source>
</evidence>
<name>A0A4S4MAZ4_9AGAM</name>
<reference evidence="2 3" key="1">
    <citation type="submission" date="2019-02" db="EMBL/GenBank/DDBJ databases">
        <title>Genome sequencing of the rare red list fungi Bondarzewia mesenterica.</title>
        <authorList>
            <person name="Buettner E."/>
            <person name="Kellner H."/>
        </authorList>
    </citation>
    <scope>NUCLEOTIDE SEQUENCE [LARGE SCALE GENOMIC DNA]</scope>
    <source>
        <strain evidence="2 3">DSM 108281</strain>
    </source>
</reference>
<dbReference type="InterPro" id="IPR013945">
    <property type="entry name" value="Pkr1"/>
</dbReference>
<keyword evidence="1" id="KW-1133">Transmembrane helix</keyword>